<gene>
    <name evidence="11" type="primary">nhx-9</name>
    <name evidence="11" type="ORF">E2C01_090297</name>
</gene>
<dbReference type="EMBL" id="VSRR010101014">
    <property type="protein sequence ID" value="MPC95101.1"/>
    <property type="molecule type" value="Genomic_DNA"/>
</dbReference>
<organism evidence="11 12">
    <name type="scientific">Portunus trituberculatus</name>
    <name type="common">Swimming crab</name>
    <name type="synonym">Neptunus trituberculatus</name>
    <dbReference type="NCBI Taxonomy" id="210409"/>
    <lineage>
        <taxon>Eukaryota</taxon>
        <taxon>Metazoa</taxon>
        <taxon>Ecdysozoa</taxon>
        <taxon>Arthropoda</taxon>
        <taxon>Crustacea</taxon>
        <taxon>Multicrustacea</taxon>
        <taxon>Malacostraca</taxon>
        <taxon>Eumalacostraca</taxon>
        <taxon>Eucarida</taxon>
        <taxon>Decapoda</taxon>
        <taxon>Pleocyemata</taxon>
        <taxon>Brachyura</taxon>
        <taxon>Eubrachyura</taxon>
        <taxon>Portunoidea</taxon>
        <taxon>Portunidae</taxon>
        <taxon>Portuninae</taxon>
        <taxon>Portunus</taxon>
    </lineage>
</organism>
<evidence type="ECO:0000256" key="2">
    <source>
        <dbReference type="ARBA" id="ARBA00022448"/>
    </source>
</evidence>
<keyword evidence="12" id="KW-1185">Reference proteome</keyword>
<feature type="transmembrane region" description="Helical" evidence="9">
    <location>
        <begin position="28"/>
        <end position="48"/>
    </location>
</feature>
<feature type="domain" description="Cation/H+ exchanger transmembrane" evidence="10">
    <location>
        <begin position="5"/>
        <end position="72"/>
    </location>
</feature>
<evidence type="ECO:0000256" key="9">
    <source>
        <dbReference type="SAM" id="Phobius"/>
    </source>
</evidence>
<evidence type="ECO:0000259" key="10">
    <source>
        <dbReference type="Pfam" id="PF00999"/>
    </source>
</evidence>
<evidence type="ECO:0000256" key="1">
    <source>
        <dbReference type="ARBA" id="ARBA00004141"/>
    </source>
</evidence>
<dbReference type="GO" id="GO:0051453">
    <property type="term" value="P:regulation of intracellular pH"/>
    <property type="evidence" value="ECO:0007669"/>
    <property type="project" value="TreeGrafter"/>
</dbReference>
<evidence type="ECO:0000256" key="8">
    <source>
        <dbReference type="ARBA" id="ARBA00023201"/>
    </source>
</evidence>
<sequence length="90" mass="9670">MSPTGVVIFSAVCNRFRVKKIGFVDKFVMSYGGLRGAVAFALVITINIDHIPLQPMFLTATIAMVYFTVFVQVPDGGSVLGTGRGEVKLS</sequence>
<comment type="caution">
    <text evidence="11">The sequence shown here is derived from an EMBL/GenBank/DDBJ whole genome shotgun (WGS) entry which is preliminary data.</text>
</comment>
<dbReference type="InterPro" id="IPR018422">
    <property type="entry name" value="Cation/H_exchanger_CPA1"/>
</dbReference>
<evidence type="ECO:0000313" key="11">
    <source>
        <dbReference type="EMBL" id="MPC95101.1"/>
    </source>
</evidence>
<dbReference type="PANTHER" id="PTHR10110">
    <property type="entry name" value="SODIUM/HYDROGEN EXCHANGER"/>
    <property type="match status" value="1"/>
</dbReference>
<evidence type="ECO:0000313" key="12">
    <source>
        <dbReference type="Proteomes" id="UP000324222"/>
    </source>
</evidence>
<dbReference type="GO" id="GO:0098719">
    <property type="term" value="P:sodium ion import across plasma membrane"/>
    <property type="evidence" value="ECO:0007669"/>
    <property type="project" value="TreeGrafter"/>
</dbReference>
<evidence type="ECO:0000256" key="5">
    <source>
        <dbReference type="ARBA" id="ARBA00023053"/>
    </source>
</evidence>
<keyword evidence="3 9" id="KW-0812">Transmembrane</keyword>
<dbReference type="Pfam" id="PF00999">
    <property type="entry name" value="Na_H_Exchanger"/>
    <property type="match status" value="1"/>
</dbReference>
<protein>
    <submittedName>
        <fullName evidence="11">Putative Na(+)/H(+) antiporter nhx-9</fullName>
    </submittedName>
</protein>
<evidence type="ECO:0000256" key="4">
    <source>
        <dbReference type="ARBA" id="ARBA00022989"/>
    </source>
</evidence>
<keyword evidence="6" id="KW-0406">Ion transport</keyword>
<keyword evidence="8" id="KW-0739">Sodium transport</keyword>
<dbReference type="OrthoDB" id="196264at2759"/>
<evidence type="ECO:0000256" key="6">
    <source>
        <dbReference type="ARBA" id="ARBA00023065"/>
    </source>
</evidence>
<name>A0A5B7JB30_PORTR</name>
<dbReference type="GO" id="GO:0015386">
    <property type="term" value="F:potassium:proton antiporter activity"/>
    <property type="evidence" value="ECO:0007669"/>
    <property type="project" value="TreeGrafter"/>
</dbReference>
<keyword evidence="4 9" id="KW-1133">Transmembrane helix</keyword>
<keyword evidence="5" id="KW-0915">Sodium</keyword>
<dbReference type="InterPro" id="IPR006153">
    <property type="entry name" value="Cation/H_exchanger_TM"/>
</dbReference>
<dbReference type="GO" id="GO:0015385">
    <property type="term" value="F:sodium:proton antiporter activity"/>
    <property type="evidence" value="ECO:0007669"/>
    <property type="project" value="InterPro"/>
</dbReference>
<keyword evidence="7 9" id="KW-0472">Membrane</keyword>
<feature type="transmembrane region" description="Helical" evidence="9">
    <location>
        <begin position="55"/>
        <end position="73"/>
    </location>
</feature>
<accession>A0A5B7JB30</accession>
<dbReference type="GO" id="GO:0005886">
    <property type="term" value="C:plasma membrane"/>
    <property type="evidence" value="ECO:0007669"/>
    <property type="project" value="TreeGrafter"/>
</dbReference>
<dbReference type="PANTHER" id="PTHR10110:SF98">
    <property type="entry name" value="SODIUM_HYDROGEN EXCHANGER"/>
    <property type="match status" value="1"/>
</dbReference>
<proteinExistence type="predicted"/>
<evidence type="ECO:0000256" key="7">
    <source>
        <dbReference type="ARBA" id="ARBA00023136"/>
    </source>
</evidence>
<dbReference type="Proteomes" id="UP000324222">
    <property type="component" value="Unassembled WGS sequence"/>
</dbReference>
<reference evidence="11 12" key="1">
    <citation type="submission" date="2019-05" db="EMBL/GenBank/DDBJ databases">
        <title>Another draft genome of Portunus trituberculatus and its Hox gene families provides insights of decapod evolution.</title>
        <authorList>
            <person name="Jeong J.-H."/>
            <person name="Song I."/>
            <person name="Kim S."/>
            <person name="Choi T."/>
            <person name="Kim D."/>
            <person name="Ryu S."/>
            <person name="Kim W."/>
        </authorList>
    </citation>
    <scope>NUCLEOTIDE SEQUENCE [LARGE SCALE GENOMIC DNA]</scope>
    <source>
        <tissue evidence="11">Muscle</tissue>
    </source>
</reference>
<dbReference type="AlphaFoldDB" id="A0A5B7JB30"/>
<evidence type="ECO:0000256" key="3">
    <source>
        <dbReference type="ARBA" id="ARBA00022692"/>
    </source>
</evidence>
<comment type="subcellular location">
    <subcellularLocation>
        <location evidence="1">Membrane</location>
        <topology evidence="1">Multi-pass membrane protein</topology>
    </subcellularLocation>
</comment>
<keyword evidence="2" id="KW-0813">Transport</keyword>